<dbReference type="PANTHER" id="PTHR12035:SF125">
    <property type="entry name" value="SIALIC ACID-BINDING IG-LIKE LECTIN 5"/>
    <property type="match status" value="1"/>
</dbReference>
<accession>A0A8C5GZ43</accession>
<protein>
    <recommendedName>
        <fullName evidence="5">Ig-like domain-containing protein</fullName>
    </recommendedName>
</protein>
<dbReference type="InterPro" id="IPR051036">
    <property type="entry name" value="SIGLEC"/>
</dbReference>
<name>A0A8C5GZ43_GOUWI</name>
<evidence type="ECO:0000313" key="6">
    <source>
        <dbReference type="Ensembl" id="ENSGWIP00000036707.1"/>
    </source>
</evidence>
<keyword evidence="4" id="KW-0472">Membrane</keyword>
<organism evidence="6 7">
    <name type="scientific">Gouania willdenowi</name>
    <name type="common">Blunt-snouted clingfish</name>
    <name type="synonym">Lepadogaster willdenowi</name>
    <dbReference type="NCBI Taxonomy" id="441366"/>
    <lineage>
        <taxon>Eukaryota</taxon>
        <taxon>Metazoa</taxon>
        <taxon>Chordata</taxon>
        <taxon>Craniata</taxon>
        <taxon>Vertebrata</taxon>
        <taxon>Euteleostomi</taxon>
        <taxon>Actinopterygii</taxon>
        <taxon>Neopterygii</taxon>
        <taxon>Teleostei</taxon>
        <taxon>Neoteleostei</taxon>
        <taxon>Acanthomorphata</taxon>
        <taxon>Ovalentaria</taxon>
        <taxon>Blenniimorphae</taxon>
        <taxon>Blenniiformes</taxon>
        <taxon>Gobiesocoidei</taxon>
        <taxon>Gobiesocidae</taxon>
        <taxon>Gobiesocinae</taxon>
        <taxon>Gouania</taxon>
    </lineage>
</organism>
<comment type="subcellular location">
    <subcellularLocation>
        <location evidence="1">Membrane</location>
        <topology evidence="1">Single-pass membrane protein</topology>
    </subcellularLocation>
</comment>
<dbReference type="Ensembl" id="ENSGWIT00000039997.1">
    <property type="protein sequence ID" value="ENSGWIP00000036707.1"/>
    <property type="gene ID" value="ENSGWIG00000018887.1"/>
</dbReference>
<dbReference type="Proteomes" id="UP000694680">
    <property type="component" value="Chromosome 16"/>
</dbReference>
<dbReference type="InterPro" id="IPR013783">
    <property type="entry name" value="Ig-like_fold"/>
</dbReference>
<sequence>MLRLVIILITNINVDNVALGSDNHIFVGHPLTEVTHLCHKTIKFTSTESWVCCGDFNVSVPQKIEVMRGSCVTIPCSFTIRSDHENNFHNECKGFWYKHEDPIFHKTMTAVVKGKDCTTNITSVNHTDKYAFRLDCENKLKYSFYKNPVSIVRRGTVVNLRCSTPAPCWPHLPTLTWTPGLGNSQETLENNSDKTKVQTSVLTFTASYKHDGNEICCTAVHKKQDGTPDVTVRQSTTISVSCEFVFSLFYHRPCSRFSVWSVVCMLYIPVIGVQCTYVTEYSYSSSIHSFWCNMQTNETRALTANLHQVPNLLFTRYWQLSRSMIQIMVPSPFTLKEIAMNAQAGSELYGTQ</sequence>
<evidence type="ECO:0000256" key="1">
    <source>
        <dbReference type="ARBA" id="ARBA00004167"/>
    </source>
</evidence>
<dbReference type="InterPro" id="IPR036179">
    <property type="entry name" value="Ig-like_dom_sf"/>
</dbReference>
<dbReference type="Gene3D" id="2.60.40.10">
    <property type="entry name" value="Immunoglobulins"/>
    <property type="match status" value="2"/>
</dbReference>
<evidence type="ECO:0000313" key="7">
    <source>
        <dbReference type="Proteomes" id="UP000694680"/>
    </source>
</evidence>
<reference evidence="6" key="2">
    <citation type="submission" date="2025-08" db="UniProtKB">
        <authorList>
            <consortium name="Ensembl"/>
        </authorList>
    </citation>
    <scope>IDENTIFICATION</scope>
</reference>
<dbReference type="AlphaFoldDB" id="A0A8C5GZ43"/>
<dbReference type="PROSITE" id="PS50835">
    <property type="entry name" value="IG_LIKE"/>
    <property type="match status" value="1"/>
</dbReference>
<keyword evidence="3" id="KW-1133">Transmembrane helix</keyword>
<keyword evidence="7" id="KW-1185">Reference proteome</keyword>
<proteinExistence type="predicted"/>
<reference evidence="6" key="1">
    <citation type="submission" date="2020-06" db="EMBL/GenBank/DDBJ databases">
        <authorList>
            <consortium name="Wellcome Sanger Institute Data Sharing"/>
        </authorList>
    </citation>
    <scope>NUCLEOTIDE SEQUENCE [LARGE SCALE GENOMIC DNA]</scope>
</reference>
<dbReference type="GO" id="GO:0007155">
    <property type="term" value="P:cell adhesion"/>
    <property type="evidence" value="ECO:0007669"/>
    <property type="project" value="TreeGrafter"/>
</dbReference>
<keyword evidence="2" id="KW-0812">Transmembrane</keyword>
<feature type="domain" description="Ig-like" evidence="5">
    <location>
        <begin position="152"/>
        <end position="239"/>
    </location>
</feature>
<dbReference type="InterPro" id="IPR007110">
    <property type="entry name" value="Ig-like_dom"/>
</dbReference>
<evidence type="ECO:0000259" key="5">
    <source>
        <dbReference type="PROSITE" id="PS50835"/>
    </source>
</evidence>
<evidence type="ECO:0000256" key="2">
    <source>
        <dbReference type="ARBA" id="ARBA00022692"/>
    </source>
</evidence>
<dbReference type="GO" id="GO:0005886">
    <property type="term" value="C:plasma membrane"/>
    <property type="evidence" value="ECO:0007669"/>
    <property type="project" value="TreeGrafter"/>
</dbReference>
<evidence type="ECO:0000256" key="4">
    <source>
        <dbReference type="ARBA" id="ARBA00023136"/>
    </source>
</evidence>
<evidence type="ECO:0000256" key="3">
    <source>
        <dbReference type="ARBA" id="ARBA00022989"/>
    </source>
</evidence>
<dbReference type="GO" id="GO:0033691">
    <property type="term" value="F:sialic acid binding"/>
    <property type="evidence" value="ECO:0007669"/>
    <property type="project" value="TreeGrafter"/>
</dbReference>
<dbReference type="SUPFAM" id="SSF48726">
    <property type="entry name" value="Immunoglobulin"/>
    <property type="match status" value="1"/>
</dbReference>
<dbReference type="PANTHER" id="PTHR12035">
    <property type="entry name" value="SIALIC ACID BINDING IMMUNOGLOBULIN-LIKE LECTIN"/>
    <property type="match status" value="1"/>
</dbReference>
<reference evidence="6" key="3">
    <citation type="submission" date="2025-09" db="UniProtKB">
        <authorList>
            <consortium name="Ensembl"/>
        </authorList>
    </citation>
    <scope>IDENTIFICATION</scope>
</reference>